<evidence type="ECO:0000256" key="3">
    <source>
        <dbReference type="ARBA" id="ARBA00023237"/>
    </source>
</evidence>
<dbReference type="InterPro" id="IPR037873">
    <property type="entry name" value="BamE-like"/>
</dbReference>
<dbReference type="Proteomes" id="UP001138802">
    <property type="component" value="Unassembled WGS sequence"/>
</dbReference>
<dbReference type="InterPro" id="IPR026592">
    <property type="entry name" value="BamE"/>
</dbReference>
<comment type="caution">
    <text evidence="6">The sequence shown here is derived from an EMBL/GenBank/DDBJ whole genome shotgun (WGS) entry which is preliminary data.</text>
</comment>
<gene>
    <name evidence="4" type="primary">bamE</name>
    <name evidence="6" type="ORF">CKO25_01345</name>
</gene>
<dbReference type="InterPro" id="IPR007450">
    <property type="entry name" value="BamE_dom"/>
</dbReference>
<keyword evidence="4" id="KW-0449">Lipoprotein</keyword>
<evidence type="ECO:0000313" key="6">
    <source>
        <dbReference type="EMBL" id="MBK1643319.1"/>
    </source>
</evidence>
<dbReference type="Pfam" id="PF04355">
    <property type="entry name" value="BamE"/>
    <property type="match status" value="1"/>
</dbReference>
<dbReference type="GO" id="GO:0051205">
    <property type="term" value="P:protein insertion into membrane"/>
    <property type="evidence" value="ECO:0007669"/>
    <property type="project" value="UniProtKB-UniRule"/>
</dbReference>
<keyword evidence="6" id="KW-0261">Viral envelope protein</keyword>
<comment type="function">
    <text evidence="4">Part of the outer membrane protein assembly complex, which is involved in assembly and insertion of beta-barrel proteins into the outer membrane.</text>
</comment>
<comment type="subcellular location">
    <subcellularLocation>
        <location evidence="4">Cell outer membrane</location>
        <topology evidence="4">Lipid-anchor</topology>
    </subcellularLocation>
</comment>
<keyword evidence="6" id="KW-0946">Virion</keyword>
<dbReference type="HAMAP" id="MF_00925">
    <property type="entry name" value="OM_assembly_BamE"/>
    <property type="match status" value="1"/>
</dbReference>
<evidence type="ECO:0000256" key="4">
    <source>
        <dbReference type="HAMAP-Rule" id="MF_00925"/>
    </source>
</evidence>
<dbReference type="AlphaFoldDB" id="A0A9X0WEP0"/>
<dbReference type="RefSeq" id="WP_200386100.1">
    <property type="nucleotide sequence ID" value="NZ_NRSD01000001.1"/>
</dbReference>
<feature type="domain" description="Outer membrane protein assembly factor BamE" evidence="5">
    <location>
        <begin position="49"/>
        <end position="117"/>
    </location>
</feature>
<dbReference type="GO" id="GO:0030674">
    <property type="term" value="F:protein-macromolecule adaptor activity"/>
    <property type="evidence" value="ECO:0007669"/>
    <property type="project" value="TreeGrafter"/>
</dbReference>
<keyword evidence="2 4" id="KW-0472">Membrane</keyword>
<evidence type="ECO:0000256" key="2">
    <source>
        <dbReference type="ARBA" id="ARBA00023136"/>
    </source>
</evidence>
<reference evidence="6 7" key="1">
    <citation type="journal article" date="2020" name="Microorganisms">
        <title>Osmotic Adaptation and Compatible Solute Biosynthesis of Phototrophic Bacteria as Revealed from Genome Analyses.</title>
        <authorList>
            <person name="Imhoff J.F."/>
            <person name="Rahn T."/>
            <person name="Kunzel S."/>
            <person name="Keller A."/>
            <person name="Neulinger S.C."/>
        </authorList>
    </citation>
    <scope>NUCLEOTIDE SEQUENCE [LARGE SCALE GENOMIC DNA]</scope>
    <source>
        <strain evidence="6 7">DSM 21303</strain>
    </source>
</reference>
<keyword evidence="3 4" id="KW-0998">Cell outer membrane</keyword>
<keyword evidence="1 4" id="KW-0732">Signal</keyword>
<comment type="similarity">
    <text evidence="4">Belongs to the BamE family.</text>
</comment>
<name>A0A9X0WEP0_9GAMM</name>
<keyword evidence="7" id="KW-1185">Reference proteome</keyword>
<protein>
    <recommendedName>
        <fullName evidence="4">Outer membrane protein assembly factor BamE</fullName>
    </recommendedName>
</protein>
<sequence>MPKPLSLPLLCCLGVLVTIGCSKDRRSDENRESLLADLPFVYRMTVQQGNIITDEMVDQLELGMNKRQVQFVLGTPLLMDFFQADRWDYTYTIRRGHNPMEIRQLTLHFQDDELVRVDGDLQPNPARAQARIPEDTIVSVPDQEQRRSLLTRTLNAIGLERAD</sequence>
<accession>A0A9X0WEP0</accession>
<dbReference type="PANTHER" id="PTHR37482">
    <property type="entry name" value="OUTER MEMBRANE PROTEIN ASSEMBLY FACTOR BAME"/>
    <property type="match status" value="1"/>
</dbReference>
<evidence type="ECO:0000259" key="5">
    <source>
        <dbReference type="Pfam" id="PF04355"/>
    </source>
</evidence>
<dbReference type="GO" id="GO:0043165">
    <property type="term" value="P:Gram-negative-bacterium-type cell outer membrane assembly"/>
    <property type="evidence" value="ECO:0007669"/>
    <property type="project" value="UniProtKB-UniRule"/>
</dbReference>
<dbReference type="EMBL" id="NRSD01000001">
    <property type="protein sequence ID" value="MBK1643319.1"/>
    <property type="molecule type" value="Genomic_DNA"/>
</dbReference>
<proteinExistence type="inferred from homology"/>
<organism evidence="6 7">
    <name type="scientific">Thiocapsa imhoffii</name>
    <dbReference type="NCBI Taxonomy" id="382777"/>
    <lineage>
        <taxon>Bacteria</taxon>
        <taxon>Pseudomonadati</taxon>
        <taxon>Pseudomonadota</taxon>
        <taxon>Gammaproteobacteria</taxon>
        <taxon>Chromatiales</taxon>
        <taxon>Chromatiaceae</taxon>
        <taxon>Thiocapsa</taxon>
    </lineage>
</organism>
<dbReference type="GO" id="GO:1990063">
    <property type="term" value="C:Bam protein complex"/>
    <property type="evidence" value="ECO:0007669"/>
    <property type="project" value="TreeGrafter"/>
</dbReference>
<keyword evidence="4" id="KW-0564">Palmitate</keyword>
<dbReference type="Gene3D" id="3.30.1450.10">
    <property type="match status" value="1"/>
</dbReference>
<dbReference type="PANTHER" id="PTHR37482:SF1">
    <property type="entry name" value="OUTER MEMBRANE PROTEIN ASSEMBLY FACTOR BAME"/>
    <property type="match status" value="1"/>
</dbReference>
<evidence type="ECO:0000313" key="7">
    <source>
        <dbReference type="Proteomes" id="UP001138802"/>
    </source>
</evidence>
<comment type="subunit">
    <text evidence="4">Part of the Bam complex.</text>
</comment>
<evidence type="ECO:0000256" key="1">
    <source>
        <dbReference type="ARBA" id="ARBA00022729"/>
    </source>
</evidence>
<dbReference type="PROSITE" id="PS51257">
    <property type="entry name" value="PROKAR_LIPOPROTEIN"/>
    <property type="match status" value="1"/>
</dbReference>